<evidence type="ECO:0000313" key="6">
    <source>
        <dbReference type="Proteomes" id="UP000012073"/>
    </source>
</evidence>
<dbReference type="AlphaFoldDB" id="R7QPH2"/>
<comment type="similarity">
    <text evidence="4">Belongs to the cytochrome P450 family.</text>
</comment>
<dbReference type="GeneID" id="17326925"/>
<evidence type="ECO:0000256" key="4">
    <source>
        <dbReference type="RuleBase" id="RU000461"/>
    </source>
</evidence>
<dbReference type="GO" id="GO:0020037">
    <property type="term" value="F:heme binding"/>
    <property type="evidence" value="ECO:0007669"/>
    <property type="project" value="InterPro"/>
</dbReference>
<reference evidence="6" key="1">
    <citation type="journal article" date="2013" name="Proc. Natl. Acad. Sci. U.S.A.">
        <title>Genome structure and metabolic features in the red seaweed Chondrus crispus shed light on evolution of the Archaeplastida.</title>
        <authorList>
            <person name="Collen J."/>
            <person name="Porcel B."/>
            <person name="Carre W."/>
            <person name="Ball S.G."/>
            <person name="Chaparro C."/>
            <person name="Tonon T."/>
            <person name="Barbeyron T."/>
            <person name="Michel G."/>
            <person name="Noel B."/>
            <person name="Valentin K."/>
            <person name="Elias M."/>
            <person name="Artiguenave F."/>
            <person name="Arun A."/>
            <person name="Aury J.M."/>
            <person name="Barbosa-Neto J.F."/>
            <person name="Bothwell J.H."/>
            <person name="Bouget F.Y."/>
            <person name="Brillet L."/>
            <person name="Cabello-Hurtado F."/>
            <person name="Capella-Gutierrez S."/>
            <person name="Charrier B."/>
            <person name="Cladiere L."/>
            <person name="Cock J.M."/>
            <person name="Coelho S.M."/>
            <person name="Colleoni C."/>
            <person name="Czjzek M."/>
            <person name="Da Silva C."/>
            <person name="Delage L."/>
            <person name="Denoeud F."/>
            <person name="Deschamps P."/>
            <person name="Dittami S.M."/>
            <person name="Gabaldon T."/>
            <person name="Gachon C.M."/>
            <person name="Groisillier A."/>
            <person name="Herve C."/>
            <person name="Jabbari K."/>
            <person name="Katinka M."/>
            <person name="Kloareg B."/>
            <person name="Kowalczyk N."/>
            <person name="Labadie K."/>
            <person name="Leblanc C."/>
            <person name="Lopez P.J."/>
            <person name="McLachlan D.H."/>
            <person name="Meslet-Cladiere L."/>
            <person name="Moustafa A."/>
            <person name="Nehr Z."/>
            <person name="Nyvall Collen P."/>
            <person name="Panaud O."/>
            <person name="Partensky F."/>
            <person name="Poulain J."/>
            <person name="Rensing S.A."/>
            <person name="Rousvoal S."/>
            <person name="Samson G."/>
            <person name="Symeonidi A."/>
            <person name="Weissenbach J."/>
            <person name="Zambounis A."/>
            <person name="Wincker P."/>
            <person name="Boyen C."/>
        </authorList>
    </citation>
    <scope>NUCLEOTIDE SEQUENCE [LARGE SCALE GENOMIC DNA]</scope>
    <source>
        <strain evidence="6">cv. Stackhouse</strain>
    </source>
</reference>
<dbReference type="GO" id="GO:0004497">
    <property type="term" value="F:monooxygenase activity"/>
    <property type="evidence" value="ECO:0007669"/>
    <property type="project" value="UniProtKB-KW"/>
</dbReference>
<organism evidence="5 6">
    <name type="scientific">Chondrus crispus</name>
    <name type="common">Carrageen Irish moss</name>
    <name type="synonym">Polymorpha crispa</name>
    <dbReference type="NCBI Taxonomy" id="2769"/>
    <lineage>
        <taxon>Eukaryota</taxon>
        <taxon>Rhodophyta</taxon>
        <taxon>Florideophyceae</taxon>
        <taxon>Rhodymeniophycidae</taxon>
        <taxon>Gigartinales</taxon>
        <taxon>Gigartinaceae</taxon>
        <taxon>Chondrus</taxon>
    </lineage>
</organism>
<dbReference type="InterPro" id="IPR017972">
    <property type="entry name" value="Cyt_P450_CS"/>
</dbReference>
<protein>
    <submittedName>
        <fullName evidence="5">Cytochrome P450 family 807A-CYP807A1</fullName>
    </submittedName>
</protein>
<dbReference type="PRINTS" id="PR00385">
    <property type="entry name" value="P450"/>
</dbReference>
<dbReference type="EMBL" id="HG002021">
    <property type="protein sequence ID" value="CDF39295.1"/>
    <property type="molecule type" value="Genomic_DNA"/>
</dbReference>
<evidence type="ECO:0000256" key="3">
    <source>
        <dbReference type="PIRSR" id="PIRSR602403-1"/>
    </source>
</evidence>
<dbReference type="PANTHER" id="PTHR24301:SF2">
    <property type="entry name" value="THROMBOXANE-A SYNTHASE"/>
    <property type="match status" value="1"/>
</dbReference>
<dbReference type="GO" id="GO:0016705">
    <property type="term" value="F:oxidoreductase activity, acting on paired donors, with incorporation or reduction of molecular oxygen"/>
    <property type="evidence" value="ECO:0007669"/>
    <property type="project" value="InterPro"/>
</dbReference>
<dbReference type="OrthoDB" id="2023at2759"/>
<evidence type="ECO:0000256" key="1">
    <source>
        <dbReference type="ARBA" id="ARBA00022723"/>
    </source>
</evidence>
<dbReference type="InterPro" id="IPR036396">
    <property type="entry name" value="Cyt_P450_sf"/>
</dbReference>
<dbReference type="PhylomeDB" id="R7QPH2"/>
<dbReference type="PRINTS" id="PR00465">
    <property type="entry name" value="EP450IV"/>
</dbReference>
<evidence type="ECO:0000313" key="5">
    <source>
        <dbReference type="EMBL" id="CDF39295.1"/>
    </source>
</evidence>
<keyword evidence="2 3" id="KW-0408">Iron</keyword>
<keyword evidence="4" id="KW-0560">Oxidoreductase</keyword>
<comment type="cofactor">
    <cofactor evidence="3">
        <name>heme</name>
        <dbReference type="ChEBI" id="CHEBI:30413"/>
    </cofactor>
</comment>
<dbReference type="Gene3D" id="1.10.630.10">
    <property type="entry name" value="Cytochrome P450"/>
    <property type="match status" value="2"/>
</dbReference>
<keyword evidence="3 4" id="KW-0349">Heme</keyword>
<proteinExistence type="inferred from homology"/>
<dbReference type="Gramene" id="CDF39295">
    <property type="protein sequence ID" value="CDF39295"/>
    <property type="gene ID" value="CHC_T00008350001"/>
</dbReference>
<dbReference type="RefSeq" id="XP_005719206.1">
    <property type="nucleotide sequence ID" value="XM_005719149.1"/>
</dbReference>
<dbReference type="SUPFAM" id="SSF48264">
    <property type="entry name" value="Cytochrome P450"/>
    <property type="match status" value="1"/>
</dbReference>
<dbReference type="STRING" id="2769.R7QPH2"/>
<dbReference type="PROSITE" id="PS00086">
    <property type="entry name" value="CYTOCHROME_P450"/>
    <property type="match status" value="1"/>
</dbReference>
<dbReference type="Pfam" id="PF00067">
    <property type="entry name" value="p450"/>
    <property type="match status" value="1"/>
</dbReference>
<dbReference type="InterPro" id="IPR001128">
    <property type="entry name" value="Cyt_P450"/>
</dbReference>
<accession>R7QPH2</accession>
<dbReference type="OMA" id="KPKYFGY"/>
<evidence type="ECO:0000256" key="2">
    <source>
        <dbReference type="ARBA" id="ARBA00023004"/>
    </source>
</evidence>
<sequence>MPTPEHVKSIFSGVLESSSAKNVARSLAVGALVGIGLRGMQSIATMVAWRLKLRDSETGEPAPGPPPLPFIGNVLSLRTGYYETLYKYVDKPASVFWVMSTPFVVLNDEEGLRRVLGGSNGLYAKPKYFGYRSKAVKNAVAVEQKTVEKESLEYKNDGDTSRVALENMVIDSLWTMKVAMNELLTLLAEASEEVAADKATSGTAVLSSVRTAIVKLNLDVLFDLTDSSIGPSKAEDISSMIGFAGMEFARRMVNPFKALVDIPGNVRYFGDVMGLISFGRRLCRVLDDTAEEREGLESAPEAEAVKSTAGLSWVHAWVGKVGKIGKLGKVVGLLMASTQTVPLTAVWMLHLVANDDGVRSQLREELHGISVRSACDLQYDDLGKLPLADAVVKETLRLYPPFPLIQREAQGADVLCGITIPAGTPVYVVPWLVHRNPKLWSDADSFKPRRFLENASHGDAPSDWAFLPFGRGVRMCAGSKLALTELKVLLVHAVLEYDIVSEGRAMGRGSRFPELGMIPEGIDMRVRKKTRGR</sequence>
<name>R7QPH2_CHOCR</name>
<dbReference type="Proteomes" id="UP000012073">
    <property type="component" value="Unassembled WGS sequence"/>
</dbReference>
<dbReference type="KEGG" id="ccp:CHC_T00008350001"/>
<dbReference type="CDD" id="cd00302">
    <property type="entry name" value="cytochrome_P450"/>
    <property type="match status" value="1"/>
</dbReference>
<dbReference type="PANTHER" id="PTHR24301">
    <property type="entry name" value="THROMBOXANE-A SYNTHASE"/>
    <property type="match status" value="1"/>
</dbReference>
<keyword evidence="1 3" id="KW-0479">Metal-binding</keyword>
<dbReference type="InterPro" id="IPR002403">
    <property type="entry name" value="Cyt_P450_E_grp-IV"/>
</dbReference>
<gene>
    <name evidence="5" type="ORF">CHC_T00008350001</name>
</gene>
<keyword evidence="6" id="KW-1185">Reference proteome</keyword>
<dbReference type="GO" id="GO:0005506">
    <property type="term" value="F:iron ion binding"/>
    <property type="evidence" value="ECO:0007669"/>
    <property type="project" value="InterPro"/>
</dbReference>
<keyword evidence="4" id="KW-0503">Monooxygenase</keyword>
<feature type="binding site" description="axial binding residue" evidence="3">
    <location>
        <position position="476"/>
    </location>
    <ligand>
        <name>heme</name>
        <dbReference type="ChEBI" id="CHEBI:30413"/>
    </ligand>
    <ligandPart>
        <name>Fe</name>
        <dbReference type="ChEBI" id="CHEBI:18248"/>
    </ligandPart>
</feature>